<evidence type="ECO:0000313" key="1">
    <source>
        <dbReference type="EMBL" id="TQV79617.1"/>
    </source>
</evidence>
<evidence type="ECO:0000313" key="2">
    <source>
        <dbReference type="Proteomes" id="UP000315252"/>
    </source>
</evidence>
<gene>
    <name evidence="1" type="ORF">FKG95_12900</name>
</gene>
<dbReference type="OrthoDB" id="8194627at2"/>
<sequence length="385" mass="43231">MNSQDRNLQFLLELALDKSVEGRESLAQRIGELFTAREECLTEQETAILADILGKLVSDIEMSVRQSLAERLADSPLAPHDLVVTLANDQIEVARPILIKSEVLRDRELIAIIRHRGHQHQLAIAMRTSIDEIVSDALVETGETDVIKLLLENHNAKISEATLSYLTDQSQRVDSFHEPLVNREDLTSQLAARMYWWVSAALREQILKSFDIQPSLLDDKLEQTVLSMMDEDKKAEDKDTSAVTLAKELVESREVTPEFLISVLRRGEIPLFEALFGEVSGFKPPGLQHVLYHQGGEGLAILCRSLGYPKQAFATIFLLSRRGRPGSETTDPRELSRAVQIFDKVSRENASLVANTWRRNPEYRAAIKQISSASNSPKQQQGSIQ</sequence>
<protein>
    <submittedName>
        <fullName evidence="1">DUF2336 domain-containing protein</fullName>
    </submittedName>
</protein>
<comment type="caution">
    <text evidence="1">The sequence shown here is derived from an EMBL/GenBank/DDBJ whole genome shotgun (WGS) entry which is preliminary data.</text>
</comment>
<keyword evidence="2" id="KW-1185">Reference proteome</keyword>
<name>A0A545TQX0_9PROT</name>
<dbReference type="Proteomes" id="UP000315252">
    <property type="component" value="Unassembled WGS sequence"/>
</dbReference>
<dbReference type="EMBL" id="VHSH01000004">
    <property type="protein sequence ID" value="TQV79617.1"/>
    <property type="molecule type" value="Genomic_DNA"/>
</dbReference>
<dbReference type="AlphaFoldDB" id="A0A545TQX0"/>
<accession>A0A545TQX0</accession>
<dbReference type="InterPro" id="IPR019285">
    <property type="entry name" value="DUF2336"/>
</dbReference>
<reference evidence="1 2" key="1">
    <citation type="submission" date="2019-06" db="EMBL/GenBank/DDBJ databases">
        <title>Whole genome sequence for Rhodospirillaceae sp. R148.</title>
        <authorList>
            <person name="Wang G."/>
        </authorList>
    </citation>
    <scope>NUCLEOTIDE SEQUENCE [LARGE SCALE GENOMIC DNA]</scope>
    <source>
        <strain evidence="1 2">R148</strain>
    </source>
</reference>
<dbReference type="Pfam" id="PF10098">
    <property type="entry name" value="DUF2336"/>
    <property type="match status" value="1"/>
</dbReference>
<proteinExistence type="predicted"/>
<organism evidence="1 2">
    <name type="scientific">Denitrobaculum tricleocarpae</name>
    <dbReference type="NCBI Taxonomy" id="2591009"/>
    <lineage>
        <taxon>Bacteria</taxon>
        <taxon>Pseudomonadati</taxon>
        <taxon>Pseudomonadota</taxon>
        <taxon>Alphaproteobacteria</taxon>
        <taxon>Rhodospirillales</taxon>
        <taxon>Rhodospirillaceae</taxon>
        <taxon>Denitrobaculum</taxon>
    </lineage>
</organism>
<dbReference type="RefSeq" id="WP_142896798.1">
    <property type="nucleotide sequence ID" value="NZ_ML660055.1"/>
</dbReference>